<evidence type="ECO:0008006" key="3">
    <source>
        <dbReference type="Google" id="ProtNLM"/>
    </source>
</evidence>
<evidence type="ECO:0000313" key="2">
    <source>
        <dbReference type="Proteomes" id="UP000762676"/>
    </source>
</evidence>
<gene>
    <name evidence="1" type="ORF">ElyMa_004962500</name>
</gene>
<protein>
    <recommendedName>
        <fullName evidence="3">COX assembly mitochondrial protein</fullName>
    </recommendedName>
</protein>
<evidence type="ECO:0000313" key="1">
    <source>
        <dbReference type="EMBL" id="GFS16672.1"/>
    </source>
</evidence>
<comment type="caution">
    <text evidence="1">The sequence shown here is derived from an EMBL/GenBank/DDBJ whole genome shotgun (WGS) entry which is preliminary data.</text>
</comment>
<sequence length="83" mass="9748">MMGGELREGFHLRDRPQIRFKAACKRLMNAADIDFNTWEYCADNRQLWSHCHWVMNETGTTRNAQLADERERRAKAKAASVKH</sequence>
<dbReference type="EMBL" id="BMAT01009942">
    <property type="protein sequence ID" value="GFS16672.1"/>
    <property type="molecule type" value="Genomic_DNA"/>
</dbReference>
<organism evidence="1 2">
    <name type="scientific">Elysia marginata</name>
    <dbReference type="NCBI Taxonomy" id="1093978"/>
    <lineage>
        <taxon>Eukaryota</taxon>
        <taxon>Metazoa</taxon>
        <taxon>Spiralia</taxon>
        <taxon>Lophotrochozoa</taxon>
        <taxon>Mollusca</taxon>
        <taxon>Gastropoda</taxon>
        <taxon>Heterobranchia</taxon>
        <taxon>Euthyneura</taxon>
        <taxon>Panpulmonata</taxon>
        <taxon>Sacoglossa</taxon>
        <taxon>Placobranchoidea</taxon>
        <taxon>Plakobranchidae</taxon>
        <taxon>Elysia</taxon>
    </lineage>
</organism>
<proteinExistence type="predicted"/>
<reference evidence="1 2" key="1">
    <citation type="journal article" date="2021" name="Elife">
        <title>Chloroplast acquisition without the gene transfer in kleptoplastic sea slugs, Plakobranchus ocellatus.</title>
        <authorList>
            <person name="Maeda T."/>
            <person name="Takahashi S."/>
            <person name="Yoshida T."/>
            <person name="Shimamura S."/>
            <person name="Takaki Y."/>
            <person name="Nagai Y."/>
            <person name="Toyoda A."/>
            <person name="Suzuki Y."/>
            <person name="Arimoto A."/>
            <person name="Ishii H."/>
            <person name="Satoh N."/>
            <person name="Nishiyama T."/>
            <person name="Hasebe M."/>
            <person name="Maruyama T."/>
            <person name="Minagawa J."/>
            <person name="Obokata J."/>
            <person name="Shigenobu S."/>
        </authorList>
    </citation>
    <scope>NUCLEOTIDE SEQUENCE [LARGE SCALE GENOMIC DNA]</scope>
</reference>
<dbReference type="Proteomes" id="UP000762676">
    <property type="component" value="Unassembled WGS sequence"/>
</dbReference>
<name>A0AAV4J5A7_9GAST</name>
<dbReference type="AlphaFoldDB" id="A0AAV4J5A7"/>
<keyword evidence="2" id="KW-1185">Reference proteome</keyword>
<accession>A0AAV4J5A7</accession>